<evidence type="ECO:0000313" key="4">
    <source>
        <dbReference type="Proteomes" id="UP001612741"/>
    </source>
</evidence>
<feature type="domain" description="Helix-hairpin-helix DNA-binding motif class 1" evidence="2">
    <location>
        <begin position="212"/>
        <end position="231"/>
    </location>
</feature>
<dbReference type="RefSeq" id="WP_397081678.1">
    <property type="nucleotide sequence ID" value="NZ_JBITGY010000003.1"/>
</dbReference>
<dbReference type="SUPFAM" id="SSF47781">
    <property type="entry name" value="RuvA domain 2-like"/>
    <property type="match status" value="1"/>
</dbReference>
<keyword evidence="1" id="KW-1133">Transmembrane helix</keyword>
<dbReference type="EMBL" id="JBITGY010000003">
    <property type="protein sequence ID" value="MFI6498431.1"/>
    <property type="molecule type" value="Genomic_DNA"/>
</dbReference>
<dbReference type="SMART" id="SM00278">
    <property type="entry name" value="HhH1"/>
    <property type="match status" value="2"/>
</dbReference>
<name>A0ABW7YRV7_9ACTN</name>
<dbReference type="PANTHER" id="PTHR21180:SF32">
    <property type="entry name" value="ENDONUCLEASE_EXONUCLEASE_PHOSPHATASE FAMILY DOMAIN-CONTAINING PROTEIN 1"/>
    <property type="match status" value="1"/>
</dbReference>
<feature type="transmembrane region" description="Helical" evidence="1">
    <location>
        <begin position="55"/>
        <end position="74"/>
    </location>
</feature>
<dbReference type="PANTHER" id="PTHR21180">
    <property type="entry name" value="ENDONUCLEASE/EXONUCLEASE/PHOSPHATASE FAMILY DOMAIN-CONTAINING PROTEIN 1"/>
    <property type="match status" value="1"/>
</dbReference>
<organism evidence="3 4">
    <name type="scientific">Nonomuraea typhae</name>
    <dbReference type="NCBI Taxonomy" id="2603600"/>
    <lineage>
        <taxon>Bacteria</taxon>
        <taxon>Bacillati</taxon>
        <taxon>Actinomycetota</taxon>
        <taxon>Actinomycetes</taxon>
        <taxon>Streptosporangiales</taxon>
        <taxon>Streptosporangiaceae</taxon>
        <taxon>Nonomuraea</taxon>
    </lineage>
</organism>
<evidence type="ECO:0000259" key="2">
    <source>
        <dbReference type="SMART" id="SM00278"/>
    </source>
</evidence>
<keyword evidence="1" id="KW-0812">Transmembrane</keyword>
<sequence length="234" mass="24269">MRSPDTPTEQAIAEARLHPITNPGSGERAFIPRLPPTFQAIREAVTTQAPTRTGLRLLVAIGVAAALLGALYLWRSAPAPAPLPPPPPTTAPATPRPTASVTIHVTGKVRTPGVYTLPTGSRVTDALTAAGGVKKGAGLSPLNLARRLIDGEQIAVGTGASAPPVPVLPEDPAVDLNTATPTELESLPGVGEVLATRIAEYRDTHGGFTSIEQLKEVTGIGPSTYDDLKTRVRV</sequence>
<dbReference type="InterPro" id="IPR051675">
    <property type="entry name" value="Endo/Exo/Phosphatase_dom_1"/>
</dbReference>
<protein>
    <submittedName>
        <fullName evidence="3">Helix-hairpin-helix domain-containing protein</fullName>
    </submittedName>
</protein>
<dbReference type="Gene3D" id="1.10.150.320">
    <property type="entry name" value="Photosystem II 12 kDa extrinsic protein"/>
    <property type="match status" value="1"/>
</dbReference>
<comment type="caution">
    <text evidence="3">The sequence shown here is derived from an EMBL/GenBank/DDBJ whole genome shotgun (WGS) entry which is preliminary data.</text>
</comment>
<dbReference type="Pfam" id="PF12836">
    <property type="entry name" value="HHH_3"/>
    <property type="match status" value="1"/>
</dbReference>
<feature type="domain" description="Helix-hairpin-helix DNA-binding motif class 1" evidence="2">
    <location>
        <begin position="182"/>
        <end position="201"/>
    </location>
</feature>
<dbReference type="Gene3D" id="3.10.560.10">
    <property type="entry name" value="Outer membrane lipoprotein wza domain like"/>
    <property type="match status" value="1"/>
</dbReference>
<gene>
    <name evidence="3" type="ORF">ACIBG2_13645</name>
</gene>
<accession>A0ABW7YRV7</accession>
<proteinExistence type="predicted"/>
<keyword evidence="4" id="KW-1185">Reference proteome</keyword>
<dbReference type="Pfam" id="PF10531">
    <property type="entry name" value="SLBB"/>
    <property type="match status" value="1"/>
</dbReference>
<reference evidence="3 4" key="1">
    <citation type="submission" date="2024-10" db="EMBL/GenBank/DDBJ databases">
        <title>The Natural Products Discovery Center: Release of the First 8490 Sequenced Strains for Exploring Actinobacteria Biosynthetic Diversity.</title>
        <authorList>
            <person name="Kalkreuter E."/>
            <person name="Kautsar S.A."/>
            <person name="Yang D."/>
            <person name="Bader C.D."/>
            <person name="Teijaro C.N."/>
            <person name="Fluegel L."/>
            <person name="Davis C.M."/>
            <person name="Simpson J.R."/>
            <person name="Lauterbach L."/>
            <person name="Steele A.D."/>
            <person name="Gui C."/>
            <person name="Meng S."/>
            <person name="Li G."/>
            <person name="Viehrig K."/>
            <person name="Ye F."/>
            <person name="Su P."/>
            <person name="Kiefer A.F."/>
            <person name="Nichols A."/>
            <person name="Cepeda A.J."/>
            <person name="Yan W."/>
            <person name="Fan B."/>
            <person name="Jiang Y."/>
            <person name="Adhikari A."/>
            <person name="Zheng C.-J."/>
            <person name="Schuster L."/>
            <person name="Cowan T.M."/>
            <person name="Smanski M.J."/>
            <person name="Chevrette M.G."/>
            <person name="De Carvalho L.P.S."/>
            <person name="Shen B."/>
        </authorList>
    </citation>
    <scope>NUCLEOTIDE SEQUENCE [LARGE SCALE GENOMIC DNA]</scope>
    <source>
        <strain evidence="3 4">NPDC050545</strain>
    </source>
</reference>
<evidence type="ECO:0000313" key="3">
    <source>
        <dbReference type="EMBL" id="MFI6498431.1"/>
    </source>
</evidence>
<dbReference type="InterPro" id="IPR019554">
    <property type="entry name" value="Soluble_ligand-bd"/>
</dbReference>
<dbReference type="Proteomes" id="UP001612741">
    <property type="component" value="Unassembled WGS sequence"/>
</dbReference>
<dbReference type="InterPro" id="IPR003583">
    <property type="entry name" value="Hlx-hairpin-Hlx_DNA-bd_motif"/>
</dbReference>
<keyword evidence="1" id="KW-0472">Membrane</keyword>
<dbReference type="InterPro" id="IPR010994">
    <property type="entry name" value="RuvA_2-like"/>
</dbReference>
<evidence type="ECO:0000256" key="1">
    <source>
        <dbReference type="SAM" id="Phobius"/>
    </source>
</evidence>